<dbReference type="GO" id="GO:0004055">
    <property type="term" value="F:argininosuccinate synthase activity"/>
    <property type="evidence" value="ECO:0007669"/>
    <property type="project" value="UniProtKB-EC"/>
</dbReference>
<dbReference type="InterPro" id="IPR024074">
    <property type="entry name" value="AS_cat/multimer_dom_body"/>
</dbReference>
<dbReference type="SUPFAM" id="SSF69864">
    <property type="entry name" value="Argininosuccinate synthetase, C-terminal domain"/>
    <property type="match status" value="1"/>
</dbReference>
<dbReference type="Pfam" id="PF00764">
    <property type="entry name" value="Arginosuc_synth"/>
    <property type="match status" value="1"/>
</dbReference>
<evidence type="ECO:0000256" key="1">
    <source>
        <dbReference type="ARBA" id="ARBA00004967"/>
    </source>
</evidence>
<keyword evidence="7" id="KW-0067">ATP-binding</keyword>
<comment type="pathway">
    <text evidence="1">Amino-acid biosynthesis; L-arginine biosynthesis; L-arginine from L-ornithine and carbamoyl phosphate: step 2/3.</text>
</comment>
<feature type="domain" description="Arginosuccinate synthase C-terminal" evidence="9">
    <location>
        <begin position="181"/>
        <end position="397"/>
    </location>
</feature>
<dbReference type="SUPFAM" id="SSF52402">
    <property type="entry name" value="Adenine nucleotide alpha hydrolases-like"/>
    <property type="match status" value="1"/>
</dbReference>
<evidence type="ECO:0000313" key="10">
    <source>
        <dbReference type="EMBL" id="MCP1727778.1"/>
    </source>
</evidence>
<reference evidence="10 11" key="1">
    <citation type="submission" date="2022-03" db="EMBL/GenBank/DDBJ databases">
        <title>Genomic Encyclopedia of Type Strains, Phase III (KMG-III): the genomes of soil and plant-associated and newly described type strains.</title>
        <authorList>
            <person name="Whitman W."/>
        </authorList>
    </citation>
    <scope>NUCLEOTIDE SEQUENCE [LARGE SCALE GENOMIC DNA]</scope>
    <source>
        <strain evidence="10 11">BSker1</strain>
    </source>
</reference>
<accession>A0ABT1GBW2</accession>
<keyword evidence="5" id="KW-0028">Amino-acid biosynthesis</keyword>
<dbReference type="Proteomes" id="UP001523550">
    <property type="component" value="Unassembled WGS sequence"/>
</dbReference>
<dbReference type="InterPro" id="IPR014729">
    <property type="entry name" value="Rossmann-like_a/b/a_fold"/>
</dbReference>
<dbReference type="PANTHER" id="PTHR11587:SF2">
    <property type="entry name" value="ARGININOSUCCINATE SYNTHASE"/>
    <property type="match status" value="1"/>
</dbReference>
<evidence type="ECO:0000256" key="3">
    <source>
        <dbReference type="ARBA" id="ARBA00022571"/>
    </source>
</evidence>
<name>A0ABT1GBW2_9GAMM</name>
<dbReference type="InterPro" id="IPR023434">
    <property type="entry name" value="Arginosuc_synth_type_1_subfam"/>
</dbReference>
<dbReference type="PANTHER" id="PTHR11587">
    <property type="entry name" value="ARGININOSUCCINATE SYNTHASE"/>
    <property type="match status" value="1"/>
</dbReference>
<sequence length="418" mass="44502">MSNKQTKTHKGDIVLAFSGGLDTSYCAVWLQEQGWAVHTVTVDTGGFDTAELADIEASAKRAGVAGHTVIDARPALFDRFLRFLIYGNVLRGDTYPLCVSAERVCQAEAVAEHALALGAKALAHGSTGAGNDQIRFDVAFQALAPDLPIITPIRDQGLSRQQEVDYLAGQGIHVPESTGTYSVNQGLWGTTVGGRETLDSWPELPEAAYPGGRPKAGPEESRDITLSFEQGVPVALDGESLAPVALIESVAALAGHFGIGRGVHLGDTILGIKGRVGFEAGAAALLIPAHRELEKLVLSGKQLFWKSQLGDLYGSLIHEGQAYDPLVKDLEAFLSSSQQRVTGEVRLRLQPRAVTVLGQRSPHSLMDANTAAYGEANHLWSGDDARGFARVFGVAQRLSATQAQNAKPGHEQDKDEVA</sequence>
<organism evidence="10 11">
    <name type="scientific">Natronospira proteinivora</name>
    <dbReference type="NCBI Taxonomy" id="1807133"/>
    <lineage>
        <taxon>Bacteria</taxon>
        <taxon>Pseudomonadati</taxon>
        <taxon>Pseudomonadota</taxon>
        <taxon>Gammaproteobacteria</taxon>
        <taxon>Natronospirales</taxon>
        <taxon>Natronospiraceae</taxon>
        <taxon>Natronospira</taxon>
    </lineage>
</organism>
<proteinExistence type="predicted"/>
<evidence type="ECO:0000256" key="4">
    <source>
        <dbReference type="ARBA" id="ARBA00022598"/>
    </source>
</evidence>
<keyword evidence="3" id="KW-0055">Arginine biosynthesis</keyword>
<dbReference type="PROSITE" id="PS00564">
    <property type="entry name" value="ARGININOSUCCIN_SYN_1"/>
    <property type="match status" value="1"/>
</dbReference>
<dbReference type="Pfam" id="PF20979">
    <property type="entry name" value="Arginosuc_syn_C"/>
    <property type="match status" value="1"/>
</dbReference>
<evidence type="ECO:0000256" key="7">
    <source>
        <dbReference type="ARBA" id="ARBA00022840"/>
    </source>
</evidence>
<protein>
    <recommendedName>
        <fullName evidence="2">argininosuccinate synthase</fullName>
        <ecNumber evidence="2">6.3.4.5</ecNumber>
    </recommendedName>
</protein>
<evidence type="ECO:0000313" key="11">
    <source>
        <dbReference type="Proteomes" id="UP001523550"/>
    </source>
</evidence>
<keyword evidence="6" id="KW-0547">Nucleotide-binding</keyword>
<dbReference type="EMBL" id="JALJYF010000002">
    <property type="protein sequence ID" value="MCP1727778.1"/>
    <property type="molecule type" value="Genomic_DNA"/>
</dbReference>
<dbReference type="Gene3D" id="3.90.1260.10">
    <property type="entry name" value="Argininosuccinate synthetase, chain A, domain 2"/>
    <property type="match status" value="1"/>
</dbReference>
<evidence type="ECO:0000259" key="8">
    <source>
        <dbReference type="Pfam" id="PF00764"/>
    </source>
</evidence>
<evidence type="ECO:0000256" key="2">
    <source>
        <dbReference type="ARBA" id="ARBA00012286"/>
    </source>
</evidence>
<comment type="caution">
    <text evidence="10">The sequence shown here is derived from an EMBL/GenBank/DDBJ whole genome shotgun (WGS) entry which is preliminary data.</text>
</comment>
<dbReference type="InterPro" id="IPR018223">
    <property type="entry name" value="Arginosuc_synth_CS"/>
</dbReference>
<dbReference type="EC" id="6.3.4.5" evidence="2"/>
<dbReference type="NCBIfam" id="TIGR00032">
    <property type="entry name" value="argG"/>
    <property type="match status" value="1"/>
</dbReference>
<evidence type="ECO:0000259" key="9">
    <source>
        <dbReference type="Pfam" id="PF20979"/>
    </source>
</evidence>
<dbReference type="InterPro" id="IPR048267">
    <property type="entry name" value="Arginosuc_syn_N"/>
</dbReference>
<dbReference type="RefSeq" id="WP_253448550.1">
    <property type="nucleotide sequence ID" value="NZ_JALJYF010000002.1"/>
</dbReference>
<dbReference type="InterPro" id="IPR048268">
    <property type="entry name" value="Arginosuc_syn_C"/>
</dbReference>
<gene>
    <name evidence="10" type="ORF">J2T60_001778</name>
</gene>
<keyword evidence="4 10" id="KW-0436">Ligase</keyword>
<dbReference type="CDD" id="cd01999">
    <property type="entry name" value="ASS"/>
    <property type="match status" value="1"/>
</dbReference>
<evidence type="ECO:0000256" key="5">
    <source>
        <dbReference type="ARBA" id="ARBA00022605"/>
    </source>
</evidence>
<keyword evidence="11" id="KW-1185">Reference proteome</keyword>
<feature type="domain" description="Arginosuccinate synthase-like N-terminal" evidence="8">
    <location>
        <begin position="13"/>
        <end position="172"/>
    </location>
</feature>
<evidence type="ECO:0000256" key="6">
    <source>
        <dbReference type="ARBA" id="ARBA00022741"/>
    </source>
</evidence>
<dbReference type="InterPro" id="IPR001518">
    <property type="entry name" value="Arginosuc_synth"/>
</dbReference>
<dbReference type="Gene3D" id="3.40.50.620">
    <property type="entry name" value="HUPs"/>
    <property type="match status" value="1"/>
</dbReference>